<evidence type="ECO:0000313" key="9">
    <source>
        <dbReference type="Proteomes" id="UP000255066"/>
    </source>
</evidence>
<keyword evidence="4" id="KW-0472">Membrane</keyword>
<evidence type="ECO:0000256" key="3">
    <source>
        <dbReference type="ARBA" id="ARBA00023186"/>
    </source>
</evidence>
<evidence type="ECO:0000313" key="8">
    <source>
        <dbReference type="Proteomes" id="UP000054735"/>
    </source>
</evidence>
<dbReference type="EMBL" id="LNXT01000001">
    <property type="protein sequence ID" value="KTC76115.1"/>
    <property type="molecule type" value="Genomic_DNA"/>
</dbReference>
<organism evidence="7 9">
    <name type="scientific">Legionella birminghamensis</name>
    <dbReference type="NCBI Taxonomy" id="28083"/>
    <lineage>
        <taxon>Bacteria</taxon>
        <taxon>Pseudomonadati</taxon>
        <taxon>Pseudomonadota</taxon>
        <taxon>Gammaproteobacteria</taxon>
        <taxon>Legionellales</taxon>
        <taxon>Legionellaceae</taxon>
        <taxon>Legionella</taxon>
    </lineage>
</organism>
<dbReference type="InterPro" id="IPR036869">
    <property type="entry name" value="J_dom_sf"/>
</dbReference>
<gene>
    <name evidence="6" type="ORF">Lbir_0184</name>
    <name evidence="7" type="ORF">NCTC12437_02042</name>
</gene>
<dbReference type="GO" id="GO:0016567">
    <property type="term" value="P:protein ubiquitination"/>
    <property type="evidence" value="ECO:0007669"/>
    <property type="project" value="InterPro"/>
</dbReference>
<feature type="transmembrane region" description="Helical" evidence="4">
    <location>
        <begin position="25"/>
        <end position="43"/>
    </location>
</feature>
<keyword evidence="3" id="KW-0143">Chaperone</keyword>
<dbReference type="PANTHER" id="PTHR44313:SF1">
    <property type="entry name" value="DNAJ HOMOLOG SUBFAMILY C MEMBER 17"/>
    <property type="match status" value="1"/>
</dbReference>
<dbReference type="Pfam" id="PF04564">
    <property type="entry name" value="U-box"/>
    <property type="match status" value="1"/>
</dbReference>
<dbReference type="OrthoDB" id="9779889at2"/>
<protein>
    <submittedName>
        <fullName evidence="7">Chaperone protein DnaJ</fullName>
    </submittedName>
</protein>
<keyword evidence="4" id="KW-0812">Transmembrane</keyword>
<dbReference type="CDD" id="cd06257">
    <property type="entry name" value="DnaJ"/>
    <property type="match status" value="1"/>
</dbReference>
<dbReference type="InterPro" id="IPR003613">
    <property type="entry name" value="Ubox_domain"/>
</dbReference>
<evidence type="ECO:0000259" key="5">
    <source>
        <dbReference type="PROSITE" id="PS50076"/>
    </source>
</evidence>
<dbReference type="RefSeq" id="WP_058522301.1">
    <property type="nucleotide sequence ID" value="NZ_CAAAHV010000034.1"/>
</dbReference>
<evidence type="ECO:0000256" key="2">
    <source>
        <dbReference type="ARBA" id="ARBA00022490"/>
    </source>
</evidence>
<dbReference type="Gene3D" id="1.10.287.110">
    <property type="entry name" value="DnaJ domain"/>
    <property type="match status" value="1"/>
</dbReference>
<accession>A0A378ICG7</accession>
<dbReference type="SUPFAM" id="SSF46565">
    <property type="entry name" value="Chaperone J-domain"/>
    <property type="match status" value="1"/>
</dbReference>
<evidence type="ECO:0000256" key="1">
    <source>
        <dbReference type="ARBA" id="ARBA00004496"/>
    </source>
</evidence>
<dbReference type="GO" id="GO:0004842">
    <property type="term" value="F:ubiquitin-protein transferase activity"/>
    <property type="evidence" value="ECO:0007669"/>
    <property type="project" value="InterPro"/>
</dbReference>
<dbReference type="PANTHER" id="PTHR44313">
    <property type="entry name" value="DNAJ HOMOLOG SUBFAMILY C MEMBER 17"/>
    <property type="match status" value="1"/>
</dbReference>
<keyword evidence="4" id="KW-1133">Transmembrane helix</keyword>
<dbReference type="InterPro" id="IPR001623">
    <property type="entry name" value="DnaJ_domain"/>
</dbReference>
<evidence type="ECO:0000256" key="4">
    <source>
        <dbReference type="SAM" id="Phobius"/>
    </source>
</evidence>
<dbReference type="PROSITE" id="PS50076">
    <property type="entry name" value="DNAJ_2"/>
    <property type="match status" value="1"/>
</dbReference>
<dbReference type="STRING" id="28083.Lbir_0184"/>
<evidence type="ECO:0000313" key="6">
    <source>
        <dbReference type="EMBL" id="KTC76115.1"/>
    </source>
</evidence>
<dbReference type="InterPro" id="IPR013083">
    <property type="entry name" value="Znf_RING/FYVE/PHD"/>
</dbReference>
<keyword evidence="2" id="KW-0963">Cytoplasm</keyword>
<dbReference type="SUPFAM" id="SSF57850">
    <property type="entry name" value="RING/U-box"/>
    <property type="match status" value="1"/>
</dbReference>
<dbReference type="EMBL" id="UGNW01000001">
    <property type="protein sequence ID" value="STX32261.1"/>
    <property type="molecule type" value="Genomic_DNA"/>
</dbReference>
<sequence length="391" mass="45571">MGLNFVKNFWDDLASILQHRSQRIFVFRFFMGVLSLFLIETFLKNIGLPSGFTGIFLYVLSIILLYPPLPFDILTQYIVQLDRRLFPSTPRNVELNRHEEPPLSNPERNSRFSSDIQMHMLFLAWYALEHLNQRNSSNHPGIIELRDIPLSSDRDITFNLHNFLEAEGIRSEWIPREYTCPITMTIIDGTPVYAKKSPERFNRNALLNWVNKENTHPMTREALAADELKNDRLMESKIKVFSHWILSKKAYLETLSFKEALGYVNQFKEQLDKAFALTNESAIHRFTEQLITKLRSNSMLIEMDRSLVIAEKEVNAFSTIDRKILFFQRLGLSTDANTKQIERAYRKLARPVHPDKNSNSLAKNQFFKLTEARDYLLNKENSSISAFALEA</sequence>
<evidence type="ECO:0000313" key="7">
    <source>
        <dbReference type="EMBL" id="STX32261.1"/>
    </source>
</evidence>
<dbReference type="GO" id="GO:0000390">
    <property type="term" value="P:spliceosomal complex disassembly"/>
    <property type="evidence" value="ECO:0007669"/>
    <property type="project" value="TreeGrafter"/>
</dbReference>
<name>A0A378ICG7_9GAMM</name>
<dbReference type="Gene3D" id="3.30.40.10">
    <property type="entry name" value="Zinc/RING finger domain, C3HC4 (zinc finger)"/>
    <property type="match status" value="1"/>
</dbReference>
<dbReference type="Pfam" id="PF00226">
    <property type="entry name" value="DnaJ"/>
    <property type="match status" value="1"/>
</dbReference>
<keyword evidence="8" id="KW-1185">Reference proteome</keyword>
<comment type="subcellular location">
    <subcellularLocation>
        <location evidence="1">Cytoplasm</location>
    </subcellularLocation>
</comment>
<dbReference type="AlphaFoldDB" id="A0A378ICG7"/>
<feature type="domain" description="J" evidence="5">
    <location>
        <begin position="325"/>
        <end position="381"/>
    </location>
</feature>
<dbReference type="Proteomes" id="UP000255066">
    <property type="component" value="Unassembled WGS sequence"/>
</dbReference>
<reference evidence="7 9" key="2">
    <citation type="submission" date="2018-06" db="EMBL/GenBank/DDBJ databases">
        <authorList>
            <consortium name="Pathogen Informatics"/>
            <person name="Doyle S."/>
        </authorList>
    </citation>
    <scope>NUCLEOTIDE SEQUENCE [LARGE SCALE GENOMIC DNA]</scope>
    <source>
        <strain evidence="7 9">NCTC12437</strain>
    </source>
</reference>
<dbReference type="SMART" id="SM00271">
    <property type="entry name" value="DnaJ"/>
    <property type="match status" value="1"/>
</dbReference>
<reference evidence="6 8" key="1">
    <citation type="submission" date="2015-11" db="EMBL/GenBank/DDBJ databases">
        <title>Genomic analysis of 38 Legionella species identifies large and diverse effector repertoires.</title>
        <authorList>
            <person name="Burstein D."/>
            <person name="Amaro F."/>
            <person name="Zusman T."/>
            <person name="Lifshitz Z."/>
            <person name="Cohen O."/>
            <person name="Gilbert J.A."/>
            <person name="Pupko T."/>
            <person name="Shuman H.A."/>
            <person name="Segal G."/>
        </authorList>
    </citation>
    <scope>NUCLEOTIDE SEQUENCE [LARGE SCALE GENOMIC DNA]</scope>
    <source>
        <strain evidence="6 8">CDC#1407-AL-14</strain>
    </source>
</reference>
<proteinExistence type="predicted"/>
<dbReference type="InterPro" id="IPR052094">
    <property type="entry name" value="Pre-mRNA-splicing_ERAD"/>
</dbReference>
<dbReference type="PRINTS" id="PR00625">
    <property type="entry name" value="JDOMAIN"/>
</dbReference>
<feature type="transmembrane region" description="Helical" evidence="4">
    <location>
        <begin position="55"/>
        <end position="74"/>
    </location>
</feature>
<dbReference type="Proteomes" id="UP000054735">
    <property type="component" value="Unassembled WGS sequence"/>
</dbReference>
<dbReference type="GO" id="GO:0005737">
    <property type="term" value="C:cytoplasm"/>
    <property type="evidence" value="ECO:0007669"/>
    <property type="project" value="UniProtKB-SubCell"/>
</dbReference>